<feature type="domain" description="HTH tetR-type" evidence="3">
    <location>
        <begin position="6"/>
        <end position="66"/>
    </location>
</feature>
<dbReference type="InterPro" id="IPR050109">
    <property type="entry name" value="HTH-type_TetR-like_transc_reg"/>
</dbReference>
<reference evidence="4 5" key="1">
    <citation type="submission" date="2018-10" db="EMBL/GenBank/DDBJ databases">
        <authorList>
            <person name="Li J."/>
        </authorList>
    </citation>
    <scope>NUCLEOTIDE SEQUENCE [LARGE SCALE GENOMIC DNA]</scope>
    <source>
        <strain evidence="4 5">ZD1-4</strain>
    </source>
</reference>
<dbReference type="InterPro" id="IPR009057">
    <property type="entry name" value="Homeodomain-like_sf"/>
</dbReference>
<dbReference type="Gene3D" id="1.10.357.10">
    <property type="entry name" value="Tetracycline Repressor, domain 2"/>
    <property type="match status" value="1"/>
</dbReference>
<dbReference type="PRINTS" id="PR00455">
    <property type="entry name" value="HTHTETR"/>
</dbReference>
<dbReference type="GO" id="GO:0003677">
    <property type="term" value="F:DNA binding"/>
    <property type="evidence" value="ECO:0007669"/>
    <property type="project" value="UniProtKB-UniRule"/>
</dbReference>
<evidence type="ECO:0000313" key="5">
    <source>
        <dbReference type="Proteomes" id="UP000282460"/>
    </source>
</evidence>
<comment type="caution">
    <text evidence="4">The sequence shown here is derived from an EMBL/GenBank/DDBJ whole genome shotgun (WGS) entry which is preliminary data.</text>
</comment>
<proteinExistence type="predicted"/>
<dbReference type="EMBL" id="RCWJ01000002">
    <property type="protein sequence ID" value="RLQ83970.1"/>
    <property type="molecule type" value="Genomic_DNA"/>
</dbReference>
<evidence type="ECO:0000256" key="2">
    <source>
        <dbReference type="PROSITE-ProRule" id="PRU00335"/>
    </source>
</evidence>
<dbReference type="InterPro" id="IPR001647">
    <property type="entry name" value="HTH_TetR"/>
</dbReference>
<dbReference type="PANTHER" id="PTHR30328">
    <property type="entry name" value="TRANSCRIPTIONAL REPRESSOR"/>
    <property type="match status" value="1"/>
</dbReference>
<dbReference type="AlphaFoldDB" id="A0A3L7J0M3"/>
<protein>
    <submittedName>
        <fullName evidence="4">TetR/AcrR family transcriptional regulator</fullName>
    </submittedName>
</protein>
<dbReference type="SUPFAM" id="SSF48498">
    <property type="entry name" value="Tetracyclin repressor-like, C-terminal domain"/>
    <property type="match status" value="1"/>
</dbReference>
<name>A0A3L7J0M3_9MICO</name>
<dbReference type="RefSeq" id="WP_121659015.1">
    <property type="nucleotide sequence ID" value="NZ_BMEK01000002.1"/>
</dbReference>
<dbReference type="GO" id="GO:0006355">
    <property type="term" value="P:regulation of DNA-templated transcription"/>
    <property type="evidence" value="ECO:0007669"/>
    <property type="project" value="UniProtKB-ARBA"/>
</dbReference>
<dbReference type="Pfam" id="PF00440">
    <property type="entry name" value="TetR_N"/>
    <property type="match status" value="1"/>
</dbReference>
<accession>A0A3L7J0M3</accession>
<keyword evidence="1 2" id="KW-0238">DNA-binding</keyword>
<dbReference type="InterPro" id="IPR036271">
    <property type="entry name" value="Tet_transcr_reg_TetR-rel_C_sf"/>
</dbReference>
<keyword evidence="5" id="KW-1185">Reference proteome</keyword>
<sequence length="188" mass="20713">MTSPSVRTRKVILDAAREEFAAHGLAGGRVERIAKAAGANVQRIYAYYSDKQGLFDAVVLDAAASLAEAIRTEHRDIDSLANAIFDFVVNDPANTRTMTWARLEREDEFFQLMDTGQSGVGAVSELARLQDAGLVTTDWDAVTILEALIALCEQWHPNTRENGRSDIDRHRALVLRFVRTLAVEPAAS</sequence>
<dbReference type="SUPFAM" id="SSF46689">
    <property type="entry name" value="Homeodomain-like"/>
    <property type="match status" value="1"/>
</dbReference>
<dbReference type="OrthoDB" id="4726108at2"/>
<dbReference type="InterPro" id="IPR041467">
    <property type="entry name" value="Sco4008_C"/>
</dbReference>
<organism evidence="4 5">
    <name type="scientific">Mycetocola zhadangensis</name>
    <dbReference type="NCBI Taxonomy" id="1164595"/>
    <lineage>
        <taxon>Bacteria</taxon>
        <taxon>Bacillati</taxon>
        <taxon>Actinomycetota</taxon>
        <taxon>Actinomycetes</taxon>
        <taxon>Micrococcales</taxon>
        <taxon>Microbacteriaceae</taxon>
        <taxon>Mycetocola</taxon>
    </lineage>
</organism>
<gene>
    <name evidence="4" type="ORF">D9V28_06895</name>
</gene>
<dbReference type="Pfam" id="PF17926">
    <property type="entry name" value="TetR_C_21"/>
    <property type="match status" value="1"/>
</dbReference>
<dbReference type="PROSITE" id="PS50977">
    <property type="entry name" value="HTH_TETR_2"/>
    <property type="match status" value="1"/>
</dbReference>
<evidence type="ECO:0000259" key="3">
    <source>
        <dbReference type="PROSITE" id="PS50977"/>
    </source>
</evidence>
<evidence type="ECO:0000313" key="4">
    <source>
        <dbReference type="EMBL" id="RLQ83970.1"/>
    </source>
</evidence>
<dbReference type="PANTHER" id="PTHR30328:SF54">
    <property type="entry name" value="HTH-TYPE TRANSCRIPTIONAL REPRESSOR SCO4008"/>
    <property type="match status" value="1"/>
</dbReference>
<feature type="DNA-binding region" description="H-T-H motif" evidence="2">
    <location>
        <begin position="29"/>
        <end position="48"/>
    </location>
</feature>
<evidence type="ECO:0000256" key="1">
    <source>
        <dbReference type="ARBA" id="ARBA00023125"/>
    </source>
</evidence>
<dbReference type="Proteomes" id="UP000282460">
    <property type="component" value="Unassembled WGS sequence"/>
</dbReference>